<keyword evidence="1" id="KW-0812">Transmembrane</keyword>
<gene>
    <name evidence="2" type="ORF">GDO81_022660</name>
</gene>
<proteinExistence type="predicted"/>
<dbReference type="EMBL" id="WNYA01021246">
    <property type="protein sequence ID" value="KAG8538438.1"/>
    <property type="molecule type" value="Genomic_DNA"/>
</dbReference>
<keyword evidence="1" id="KW-0472">Membrane</keyword>
<evidence type="ECO:0000313" key="3">
    <source>
        <dbReference type="Proteomes" id="UP000824782"/>
    </source>
</evidence>
<evidence type="ECO:0000313" key="2">
    <source>
        <dbReference type="EMBL" id="KAG8538438.1"/>
    </source>
</evidence>
<dbReference type="Proteomes" id="UP000824782">
    <property type="component" value="Unassembled WGS sequence"/>
</dbReference>
<keyword evidence="3" id="KW-1185">Reference proteome</keyword>
<comment type="caution">
    <text evidence="2">The sequence shown here is derived from an EMBL/GenBank/DDBJ whole genome shotgun (WGS) entry which is preliminary data.</text>
</comment>
<accession>A0AAV6YXF9</accession>
<reference evidence="2" key="1">
    <citation type="thesis" date="2020" institute="ProQuest LLC" country="789 East Eisenhower Parkway, Ann Arbor, MI, USA">
        <title>Comparative Genomics and Chromosome Evolution.</title>
        <authorList>
            <person name="Mudd A.B."/>
        </authorList>
    </citation>
    <scope>NUCLEOTIDE SEQUENCE</scope>
    <source>
        <strain evidence="2">237g6f4</strain>
        <tissue evidence="2">Blood</tissue>
    </source>
</reference>
<protein>
    <submittedName>
        <fullName evidence="2">Uncharacterized protein</fullName>
    </submittedName>
</protein>
<dbReference type="AlphaFoldDB" id="A0AAV6YXF9"/>
<evidence type="ECO:0000256" key="1">
    <source>
        <dbReference type="SAM" id="Phobius"/>
    </source>
</evidence>
<organism evidence="2 3">
    <name type="scientific">Engystomops pustulosus</name>
    <name type="common">Tungara frog</name>
    <name type="synonym">Physalaemus pustulosus</name>
    <dbReference type="NCBI Taxonomy" id="76066"/>
    <lineage>
        <taxon>Eukaryota</taxon>
        <taxon>Metazoa</taxon>
        <taxon>Chordata</taxon>
        <taxon>Craniata</taxon>
        <taxon>Vertebrata</taxon>
        <taxon>Euteleostomi</taxon>
        <taxon>Amphibia</taxon>
        <taxon>Batrachia</taxon>
        <taxon>Anura</taxon>
        <taxon>Neobatrachia</taxon>
        <taxon>Hyloidea</taxon>
        <taxon>Leptodactylidae</taxon>
        <taxon>Leiuperinae</taxon>
        <taxon>Engystomops</taxon>
    </lineage>
</organism>
<name>A0AAV6YXF9_ENGPU</name>
<feature type="transmembrane region" description="Helical" evidence="1">
    <location>
        <begin position="37"/>
        <end position="54"/>
    </location>
</feature>
<keyword evidence="1" id="KW-1133">Transmembrane helix</keyword>
<sequence>MTTTRGSNLSEVYFKGSLPPPLSIIVFFQHVVEKSAVIPNIAVLFLAIYAIFGYSKVNPYVNEAVGVHRHVLSFQCCPILFTIQISCLSQREAGIAVLQC</sequence>